<sequence>MNSMKVIPGKSIGPYLLGMTHQELFAVDRNYMMYGRIDFDSEGRANFIQIASGLHVEYDGLDVFCTLADRIVEHVSKVAKYNDYTESGCLYKFREIGLTFWRPYPTSEAYTLTDEFKALPLDEQEYRLEDLYFEVVGVFTPGTDL</sequence>
<dbReference type="STRING" id="1178515.SY83_01515"/>
<gene>
    <name evidence="1" type="ORF">SY83_01515</name>
</gene>
<evidence type="ECO:0000313" key="2">
    <source>
        <dbReference type="Proteomes" id="UP000076927"/>
    </source>
</evidence>
<dbReference type="KEGG" id="pswu:SY83_01515"/>
<dbReference type="AlphaFoldDB" id="A0A172TE82"/>
<protein>
    <submittedName>
        <fullName evidence="1">Uncharacterized protein</fullName>
    </submittedName>
</protein>
<reference evidence="1 2" key="1">
    <citation type="submission" date="2015-01" db="EMBL/GenBank/DDBJ databases">
        <title>Paenibacillus swuensis/DY6/whole genome sequencing.</title>
        <authorList>
            <person name="Kim M.K."/>
            <person name="Srinivasan S."/>
            <person name="Lee J.-J."/>
        </authorList>
    </citation>
    <scope>NUCLEOTIDE SEQUENCE [LARGE SCALE GENOMIC DNA]</scope>
    <source>
        <strain evidence="1 2">DY6</strain>
    </source>
</reference>
<dbReference type="OrthoDB" id="2974658at2"/>
<accession>A0A172TE82</accession>
<evidence type="ECO:0000313" key="1">
    <source>
        <dbReference type="EMBL" id="ANE45224.1"/>
    </source>
</evidence>
<keyword evidence="2" id="KW-1185">Reference proteome</keyword>
<proteinExistence type="predicted"/>
<organism evidence="1 2">
    <name type="scientific">Paenibacillus swuensis</name>
    <dbReference type="NCBI Taxonomy" id="1178515"/>
    <lineage>
        <taxon>Bacteria</taxon>
        <taxon>Bacillati</taxon>
        <taxon>Bacillota</taxon>
        <taxon>Bacilli</taxon>
        <taxon>Bacillales</taxon>
        <taxon>Paenibacillaceae</taxon>
        <taxon>Paenibacillus</taxon>
    </lineage>
</organism>
<dbReference type="PATRIC" id="fig|1178515.4.peg.279"/>
<dbReference type="Proteomes" id="UP000076927">
    <property type="component" value="Chromosome"/>
</dbReference>
<dbReference type="EMBL" id="CP011388">
    <property type="protein sequence ID" value="ANE45224.1"/>
    <property type="molecule type" value="Genomic_DNA"/>
</dbReference>
<name>A0A172TE82_9BACL</name>